<dbReference type="EMBL" id="CP023778">
    <property type="protein sequence ID" value="ATL68350.1"/>
    <property type="molecule type" value="Genomic_DNA"/>
</dbReference>
<dbReference type="GO" id="GO:0005506">
    <property type="term" value="F:iron ion binding"/>
    <property type="evidence" value="ECO:0007669"/>
    <property type="project" value="UniProtKB-UniRule"/>
</dbReference>
<keyword evidence="7" id="KW-0003">3Fe-4S</keyword>
<protein>
    <recommendedName>
        <fullName evidence="8">Ferredoxin</fullName>
    </recommendedName>
</protein>
<feature type="domain" description="4Fe-4S ferredoxin-type" evidence="9">
    <location>
        <begin position="1"/>
        <end position="29"/>
    </location>
</feature>
<dbReference type="InterPro" id="IPR051269">
    <property type="entry name" value="Fe-S_cluster_ET"/>
</dbReference>
<dbReference type="Gene3D" id="3.30.70.20">
    <property type="match status" value="1"/>
</dbReference>
<evidence type="ECO:0000256" key="8">
    <source>
        <dbReference type="RuleBase" id="RU368020"/>
    </source>
</evidence>
<evidence type="ECO:0000313" key="10">
    <source>
        <dbReference type="EMBL" id="ATL68350.1"/>
    </source>
</evidence>
<name>A0A291RM33_9NOCA</name>
<dbReference type="AlphaFoldDB" id="A0A291RM33"/>
<dbReference type="SUPFAM" id="SSF54862">
    <property type="entry name" value="4Fe-4S ferredoxins"/>
    <property type="match status" value="1"/>
</dbReference>
<comment type="function">
    <text evidence="8">Ferredoxins are iron-sulfur proteins that transfer electrons in a wide variety of metabolic reactions.</text>
</comment>
<keyword evidence="5 8" id="KW-0408">Iron</keyword>
<dbReference type="Pfam" id="PF13370">
    <property type="entry name" value="Fer4_13"/>
    <property type="match status" value="1"/>
</dbReference>
<dbReference type="InterPro" id="IPR017896">
    <property type="entry name" value="4Fe4S_Fe-S-bd"/>
</dbReference>
<organism evidence="10 11">
    <name type="scientific">Nocardia terpenica</name>
    <dbReference type="NCBI Taxonomy" id="455432"/>
    <lineage>
        <taxon>Bacteria</taxon>
        <taxon>Bacillati</taxon>
        <taxon>Actinomycetota</taxon>
        <taxon>Actinomycetes</taxon>
        <taxon>Mycobacteriales</taxon>
        <taxon>Nocardiaceae</taxon>
        <taxon>Nocardia</taxon>
    </lineage>
</organism>
<dbReference type="GO" id="GO:0009055">
    <property type="term" value="F:electron transfer activity"/>
    <property type="evidence" value="ECO:0007669"/>
    <property type="project" value="UniProtKB-UniRule"/>
</dbReference>
<dbReference type="KEGG" id="ntp:CRH09_21370"/>
<evidence type="ECO:0000256" key="7">
    <source>
        <dbReference type="ARBA" id="ARBA00023291"/>
    </source>
</evidence>
<dbReference type="PANTHER" id="PTHR36923">
    <property type="entry name" value="FERREDOXIN"/>
    <property type="match status" value="1"/>
</dbReference>
<evidence type="ECO:0000256" key="6">
    <source>
        <dbReference type="ARBA" id="ARBA00023014"/>
    </source>
</evidence>
<reference evidence="10 11" key="1">
    <citation type="submission" date="2017-10" db="EMBL/GenBank/DDBJ databases">
        <title>Comparative genomics between pathogenic Norcardia.</title>
        <authorList>
            <person name="Zeng L."/>
        </authorList>
    </citation>
    <scope>NUCLEOTIDE SEQUENCE [LARGE SCALE GENOMIC DNA]</scope>
    <source>
        <strain evidence="10 11">NC_YFY_NT001</strain>
    </source>
</reference>
<dbReference type="InterPro" id="IPR001080">
    <property type="entry name" value="3Fe4S_ferredoxin"/>
</dbReference>
<keyword evidence="3 8" id="KW-0479">Metal-binding</keyword>
<dbReference type="PANTHER" id="PTHR36923:SF3">
    <property type="entry name" value="FERREDOXIN"/>
    <property type="match status" value="1"/>
</dbReference>
<evidence type="ECO:0000313" key="11">
    <source>
        <dbReference type="Proteomes" id="UP000221961"/>
    </source>
</evidence>
<dbReference type="Proteomes" id="UP000221961">
    <property type="component" value="Chromosome"/>
</dbReference>
<dbReference type="GO" id="GO:0051538">
    <property type="term" value="F:3 iron, 4 sulfur cluster binding"/>
    <property type="evidence" value="ECO:0007669"/>
    <property type="project" value="UniProtKB-KW"/>
</dbReference>
<dbReference type="PRINTS" id="PR00352">
    <property type="entry name" value="3FE4SFRDOXIN"/>
</dbReference>
<keyword evidence="2 8" id="KW-0813">Transport</keyword>
<sequence length="66" mass="6839">MRIEIDGSRCIGSGVCVLTAPVVFDQNDTDGTAVLRHSVPPAADRDAVRLAAQSCPAAAITVEENS</sequence>
<keyword evidence="4 8" id="KW-0249">Electron transport</keyword>
<evidence type="ECO:0000256" key="1">
    <source>
        <dbReference type="ARBA" id="ARBA00001927"/>
    </source>
</evidence>
<dbReference type="RefSeq" id="WP_098695447.1">
    <property type="nucleotide sequence ID" value="NZ_CP023778.1"/>
</dbReference>
<dbReference type="GeneID" id="88359905"/>
<keyword evidence="6 8" id="KW-0411">Iron-sulfur</keyword>
<evidence type="ECO:0000256" key="5">
    <source>
        <dbReference type="ARBA" id="ARBA00023004"/>
    </source>
</evidence>
<evidence type="ECO:0000256" key="3">
    <source>
        <dbReference type="ARBA" id="ARBA00022723"/>
    </source>
</evidence>
<evidence type="ECO:0000256" key="2">
    <source>
        <dbReference type="ARBA" id="ARBA00022448"/>
    </source>
</evidence>
<evidence type="ECO:0000259" key="9">
    <source>
        <dbReference type="PROSITE" id="PS51379"/>
    </source>
</evidence>
<dbReference type="PROSITE" id="PS51379">
    <property type="entry name" value="4FE4S_FER_2"/>
    <property type="match status" value="1"/>
</dbReference>
<comment type="cofactor">
    <cofactor evidence="1">
        <name>[3Fe-4S] cluster</name>
        <dbReference type="ChEBI" id="CHEBI:21137"/>
    </cofactor>
</comment>
<accession>A0A291RM33</accession>
<proteinExistence type="predicted"/>
<gene>
    <name evidence="10" type="ORF">CRH09_21370</name>
</gene>
<evidence type="ECO:0000256" key="4">
    <source>
        <dbReference type="ARBA" id="ARBA00022982"/>
    </source>
</evidence>